<proteinExistence type="predicted"/>
<dbReference type="AlphaFoldDB" id="A0A517ZQH6"/>
<keyword evidence="2" id="KW-0624">Polysaccharide degradation</keyword>
<keyword evidence="1" id="KW-0732">Signal</keyword>
<dbReference type="RefSeq" id="WP_197534212.1">
    <property type="nucleotide sequence ID" value="NZ_CP036276.1"/>
</dbReference>
<dbReference type="InterPro" id="IPR029058">
    <property type="entry name" value="AB_hydrolase_fold"/>
</dbReference>
<dbReference type="SUPFAM" id="SSF53474">
    <property type="entry name" value="alpha/beta-Hydrolases"/>
    <property type="match status" value="1"/>
</dbReference>
<keyword evidence="2" id="KW-0378">Hydrolase</keyword>
<dbReference type="EMBL" id="CP036276">
    <property type="protein sequence ID" value="QDU44730.1"/>
    <property type="molecule type" value="Genomic_DNA"/>
</dbReference>
<gene>
    <name evidence="2" type="primary">xynZ</name>
    <name evidence="2" type="ORF">Mal52_32160</name>
</gene>
<keyword evidence="2" id="KW-0119">Carbohydrate metabolism</keyword>
<evidence type="ECO:0000313" key="2">
    <source>
        <dbReference type="EMBL" id="QDU44730.1"/>
    </source>
</evidence>
<reference evidence="2 3" key="1">
    <citation type="submission" date="2019-02" db="EMBL/GenBank/DDBJ databases">
        <title>Deep-cultivation of Planctomycetes and their phenomic and genomic characterization uncovers novel biology.</title>
        <authorList>
            <person name="Wiegand S."/>
            <person name="Jogler M."/>
            <person name="Boedeker C."/>
            <person name="Pinto D."/>
            <person name="Vollmers J."/>
            <person name="Rivas-Marin E."/>
            <person name="Kohn T."/>
            <person name="Peeters S.H."/>
            <person name="Heuer A."/>
            <person name="Rast P."/>
            <person name="Oberbeckmann S."/>
            <person name="Bunk B."/>
            <person name="Jeske O."/>
            <person name="Meyerdierks A."/>
            <person name="Storesund J.E."/>
            <person name="Kallscheuer N."/>
            <person name="Luecker S."/>
            <person name="Lage O.M."/>
            <person name="Pohl T."/>
            <person name="Merkel B.J."/>
            <person name="Hornburger P."/>
            <person name="Mueller R.-W."/>
            <person name="Bruemmer F."/>
            <person name="Labrenz M."/>
            <person name="Spormann A.M."/>
            <person name="Op den Camp H."/>
            <person name="Overmann J."/>
            <person name="Amann R."/>
            <person name="Jetten M.S.M."/>
            <person name="Mascher T."/>
            <person name="Medema M.H."/>
            <person name="Devos D.P."/>
            <person name="Kaster A.-K."/>
            <person name="Ovreas L."/>
            <person name="Rohde M."/>
            <person name="Galperin M.Y."/>
            <person name="Jogler C."/>
        </authorList>
    </citation>
    <scope>NUCLEOTIDE SEQUENCE [LARGE SCALE GENOMIC DNA]</scope>
    <source>
        <strain evidence="2 3">Mal52</strain>
    </source>
</reference>
<dbReference type="PANTHER" id="PTHR48098:SF1">
    <property type="entry name" value="DIACYLGLYCEROL ACYLTRANSFERASE_MYCOLYLTRANSFERASE AG85A"/>
    <property type="match status" value="1"/>
</dbReference>
<dbReference type="GO" id="GO:0031176">
    <property type="term" value="F:endo-1,4-beta-xylanase activity"/>
    <property type="evidence" value="ECO:0007669"/>
    <property type="project" value="UniProtKB-EC"/>
</dbReference>
<accession>A0A517ZQH6</accession>
<organism evidence="2 3">
    <name type="scientific">Symmachiella dynata</name>
    <dbReference type="NCBI Taxonomy" id="2527995"/>
    <lineage>
        <taxon>Bacteria</taxon>
        <taxon>Pseudomonadati</taxon>
        <taxon>Planctomycetota</taxon>
        <taxon>Planctomycetia</taxon>
        <taxon>Planctomycetales</taxon>
        <taxon>Planctomycetaceae</taxon>
        <taxon>Symmachiella</taxon>
    </lineage>
</organism>
<dbReference type="Gene3D" id="3.40.50.1820">
    <property type="entry name" value="alpha/beta hydrolase"/>
    <property type="match status" value="1"/>
</dbReference>
<protein>
    <submittedName>
        <fullName evidence="2">Endo-1,4-beta-xylanase Z</fullName>
        <ecNumber evidence="2">3.2.1.8</ecNumber>
    </submittedName>
</protein>
<dbReference type="EC" id="3.2.1.8" evidence="2"/>
<evidence type="ECO:0000313" key="3">
    <source>
        <dbReference type="Proteomes" id="UP000319383"/>
    </source>
</evidence>
<dbReference type="GO" id="GO:0045493">
    <property type="term" value="P:xylan catabolic process"/>
    <property type="evidence" value="ECO:0007669"/>
    <property type="project" value="UniProtKB-KW"/>
</dbReference>
<dbReference type="GO" id="GO:0016747">
    <property type="term" value="F:acyltransferase activity, transferring groups other than amino-acyl groups"/>
    <property type="evidence" value="ECO:0007669"/>
    <property type="project" value="TreeGrafter"/>
</dbReference>
<sequence precursor="true">MRYLILFVILGVSASTCSAQTSLPGKMEQLKLESTLVPSPATVDVLLPPGYQQASQPFPLFIWLHGGTSGKDVLGKHMRSYIEKAWATGDLLPCVVVAPVTGASFYIDWLDGTNQWDTFITDQMLKYMREHYQVLPDRSGTVIGGSSFGGQGTLRIAFRHPTMFAAAVSIAPGFPAVLKLEDWDISYFDAKVLADHGSRFGNPVDRTFWRSTHPPTMVIDHPKKLRESGLQLLIEVGDEDANGNFRSVELLHRLLFDAAIEHDYHLHRGAAHVGRSKEWRYPEVFRFITRALKPMTEKDPSAERHKLKAIQRGRFKPRTTNELPFTPVVFE</sequence>
<name>A0A517ZQH6_9PLAN</name>
<keyword evidence="2" id="KW-0858">Xylan degradation</keyword>
<dbReference type="InterPro" id="IPR050583">
    <property type="entry name" value="Mycobacterial_A85_antigen"/>
</dbReference>
<evidence type="ECO:0000256" key="1">
    <source>
        <dbReference type="SAM" id="SignalP"/>
    </source>
</evidence>
<dbReference type="KEGG" id="sdyn:Mal52_32160"/>
<dbReference type="Proteomes" id="UP000319383">
    <property type="component" value="Chromosome"/>
</dbReference>
<keyword evidence="3" id="KW-1185">Reference proteome</keyword>
<keyword evidence="2" id="KW-0326">Glycosidase</keyword>
<dbReference type="PANTHER" id="PTHR48098">
    <property type="entry name" value="ENTEROCHELIN ESTERASE-RELATED"/>
    <property type="match status" value="1"/>
</dbReference>
<dbReference type="InterPro" id="IPR000801">
    <property type="entry name" value="Esterase-like"/>
</dbReference>
<dbReference type="Pfam" id="PF00756">
    <property type="entry name" value="Esterase"/>
    <property type="match status" value="1"/>
</dbReference>
<feature type="chain" id="PRO_5021705957" evidence="1">
    <location>
        <begin position="20"/>
        <end position="331"/>
    </location>
</feature>
<feature type="signal peptide" evidence="1">
    <location>
        <begin position="1"/>
        <end position="19"/>
    </location>
</feature>